<dbReference type="EMBL" id="DVNJ01000006">
    <property type="protein sequence ID" value="HIU62480.1"/>
    <property type="molecule type" value="Genomic_DNA"/>
</dbReference>
<dbReference type="Gene3D" id="3.40.50.150">
    <property type="entry name" value="Vaccinia Virus protein VP39"/>
    <property type="match status" value="1"/>
</dbReference>
<keyword evidence="5 6" id="KW-0694">RNA-binding</keyword>
<protein>
    <submittedName>
        <fullName evidence="8">RsmB/NOP family class I SAM-dependent RNA methyltransferase</fullName>
    </submittedName>
</protein>
<feature type="active site" description="Nucleophile" evidence="6">
    <location>
        <position position="222"/>
    </location>
</feature>
<evidence type="ECO:0000313" key="8">
    <source>
        <dbReference type="EMBL" id="HIU62480.1"/>
    </source>
</evidence>
<dbReference type="Pfam" id="PF17126">
    <property type="entry name" value="RsmF_methylt_CI"/>
    <property type="match status" value="1"/>
</dbReference>
<dbReference type="PRINTS" id="PR02008">
    <property type="entry name" value="RCMTFAMILY"/>
</dbReference>
<dbReference type="Pfam" id="PF01189">
    <property type="entry name" value="Methyltr_RsmB-F"/>
    <property type="match status" value="1"/>
</dbReference>
<dbReference type="InterPro" id="IPR049560">
    <property type="entry name" value="MeTrfase_RsmB-F_NOP2_cat"/>
</dbReference>
<comment type="caution">
    <text evidence="8">The sequence shown here is derived from an EMBL/GenBank/DDBJ whole genome shotgun (WGS) entry which is preliminary data.</text>
</comment>
<dbReference type="PANTHER" id="PTHR22807">
    <property type="entry name" value="NOP2 YEAST -RELATED NOL1/NOP2/FMU SUN DOMAIN-CONTAINING"/>
    <property type="match status" value="1"/>
</dbReference>
<name>A0A9D1SJR5_9FIRM</name>
<dbReference type="Pfam" id="PF13636">
    <property type="entry name" value="Methyltranf_PUA"/>
    <property type="match status" value="1"/>
</dbReference>
<dbReference type="InterPro" id="IPR031340">
    <property type="entry name" value="RsmF_methylt_CI"/>
</dbReference>
<evidence type="ECO:0000256" key="5">
    <source>
        <dbReference type="ARBA" id="ARBA00022884"/>
    </source>
</evidence>
<dbReference type="InterPro" id="IPR027391">
    <property type="entry name" value="Nol1_Nop2_Fmu_2"/>
</dbReference>
<reference evidence="8" key="2">
    <citation type="journal article" date="2021" name="PeerJ">
        <title>Extensive microbial diversity within the chicken gut microbiome revealed by metagenomics and culture.</title>
        <authorList>
            <person name="Gilroy R."/>
            <person name="Ravi A."/>
            <person name="Getino M."/>
            <person name="Pursley I."/>
            <person name="Horton D.L."/>
            <person name="Alikhan N.F."/>
            <person name="Baker D."/>
            <person name="Gharbi K."/>
            <person name="Hall N."/>
            <person name="Watson M."/>
            <person name="Adriaenssens E.M."/>
            <person name="Foster-Nyarko E."/>
            <person name="Jarju S."/>
            <person name="Secka A."/>
            <person name="Antonio M."/>
            <person name="Oren A."/>
            <person name="Chaudhuri R.R."/>
            <person name="La Ragione R."/>
            <person name="Hildebrand F."/>
            <person name="Pallen M.J."/>
        </authorList>
    </citation>
    <scope>NUCLEOTIDE SEQUENCE</scope>
    <source>
        <strain evidence="8">9366</strain>
    </source>
</reference>
<feature type="binding site" evidence="6">
    <location>
        <begin position="102"/>
        <end position="108"/>
    </location>
    <ligand>
        <name>S-adenosyl-L-methionine</name>
        <dbReference type="ChEBI" id="CHEBI:59789"/>
    </ligand>
</feature>
<sequence>MELPEKFKSRMRALLGAEYEDFLASYEQPSLPALRKNTLKASSFPPCCTELVPWCDLGAYYEGSPGRSVLHEAGAYYIQEPSAMAVVTAANIKAGEKVLDLCAAPGGKSTHAACFSPSLLVANEIVPSRAVTLGQNIERCGIHDCVVTNASPALLADKWGEFFDVVIADVPCSGEGMFRRREIAVREWSEENCALCAMRDAGILESAARLTAPGGKIVYSTCTFNRAENEDVIEKFLLSHDEFSLSPTPLDRIEGMTRGIGGIGLRLYPHKLRGEGHFVCVLKKADGTAARGSALKRTVQKQAVKAFEEFSKGALKERIECDLCAGNTLFRTPKACPDLSGVKYLRVGLPLGTFERGRFTPHHSLALALSKEGARQTLDLVADEKPSLSYLHGETLPADLEDGWTLVTVSGISLGWGKAVGGVLKNFYPKGLRK</sequence>
<accession>A0A9D1SJR5</accession>
<dbReference type="PROSITE" id="PS51686">
    <property type="entry name" value="SAM_MT_RSMB_NOP"/>
    <property type="match status" value="1"/>
</dbReference>
<evidence type="ECO:0000313" key="9">
    <source>
        <dbReference type="Proteomes" id="UP000824145"/>
    </source>
</evidence>
<keyword evidence="3 6" id="KW-0808">Transferase</keyword>
<comment type="caution">
    <text evidence="6">Lacks conserved residue(s) required for the propagation of feature annotation.</text>
</comment>
<feature type="domain" description="SAM-dependent MTase RsmB/NOP-type" evidence="7">
    <location>
        <begin position="1"/>
        <end position="285"/>
    </location>
</feature>
<dbReference type="SUPFAM" id="SSF53335">
    <property type="entry name" value="S-adenosyl-L-methionine-dependent methyltransferases"/>
    <property type="match status" value="1"/>
</dbReference>
<dbReference type="Gene3D" id="2.30.130.60">
    <property type="match status" value="1"/>
</dbReference>
<dbReference type="CDD" id="cd21147">
    <property type="entry name" value="RsmF_methylt_CTD1"/>
    <property type="match status" value="1"/>
</dbReference>
<keyword evidence="4 6" id="KW-0949">S-adenosyl-L-methionine</keyword>
<organism evidence="8 9">
    <name type="scientific">Candidatus Caccalectryoclostridium excrementigallinarum</name>
    <dbReference type="NCBI Taxonomy" id="2840710"/>
    <lineage>
        <taxon>Bacteria</taxon>
        <taxon>Bacillati</taxon>
        <taxon>Bacillota</taxon>
        <taxon>Clostridia</taxon>
        <taxon>Christensenellales</taxon>
        <taxon>Christensenellaceae</taxon>
        <taxon>Christensenellaceae incertae sedis</taxon>
        <taxon>Candidatus Caccalectryoclostridium</taxon>
    </lineage>
</organism>
<evidence type="ECO:0000256" key="2">
    <source>
        <dbReference type="ARBA" id="ARBA00022603"/>
    </source>
</evidence>
<dbReference type="GO" id="GO:0001510">
    <property type="term" value="P:RNA methylation"/>
    <property type="evidence" value="ECO:0007669"/>
    <property type="project" value="InterPro"/>
</dbReference>
<evidence type="ECO:0000256" key="4">
    <source>
        <dbReference type="ARBA" id="ARBA00022691"/>
    </source>
</evidence>
<dbReference type="InterPro" id="IPR031341">
    <property type="entry name" value="Methyltr_RsmF_N"/>
</dbReference>
<evidence type="ECO:0000256" key="6">
    <source>
        <dbReference type="PROSITE-ProRule" id="PRU01023"/>
    </source>
</evidence>
<dbReference type="InterPro" id="IPR023267">
    <property type="entry name" value="RCMT"/>
</dbReference>
<dbReference type="Proteomes" id="UP000824145">
    <property type="component" value="Unassembled WGS sequence"/>
</dbReference>
<keyword evidence="1" id="KW-0963">Cytoplasm</keyword>
<dbReference type="Gene3D" id="3.30.70.1170">
    <property type="entry name" value="Sun protein, domain 3"/>
    <property type="match status" value="1"/>
</dbReference>
<dbReference type="Pfam" id="PF17125">
    <property type="entry name" value="Methyltr_RsmF_N"/>
    <property type="match status" value="1"/>
</dbReference>
<dbReference type="CDD" id="cd02440">
    <property type="entry name" value="AdoMet_MTases"/>
    <property type="match status" value="1"/>
</dbReference>
<feature type="binding site" evidence="6">
    <location>
        <position position="169"/>
    </location>
    <ligand>
        <name>S-adenosyl-L-methionine</name>
        <dbReference type="ChEBI" id="CHEBI:59789"/>
    </ligand>
</feature>
<proteinExistence type="inferred from homology"/>
<dbReference type="AlphaFoldDB" id="A0A9D1SJR5"/>
<dbReference type="PANTHER" id="PTHR22807:SF30">
    <property type="entry name" value="28S RRNA (CYTOSINE(4447)-C(5))-METHYLTRANSFERASE-RELATED"/>
    <property type="match status" value="1"/>
</dbReference>
<gene>
    <name evidence="8" type="ORF">IAB07_01755</name>
</gene>
<evidence type="ECO:0000256" key="3">
    <source>
        <dbReference type="ARBA" id="ARBA00022679"/>
    </source>
</evidence>
<feature type="binding site" evidence="6">
    <location>
        <position position="124"/>
    </location>
    <ligand>
        <name>S-adenosyl-L-methionine</name>
        <dbReference type="ChEBI" id="CHEBI:59789"/>
    </ligand>
</feature>
<keyword evidence="2 6" id="KW-0489">Methyltransferase</keyword>
<reference evidence="8" key="1">
    <citation type="submission" date="2020-10" db="EMBL/GenBank/DDBJ databases">
        <authorList>
            <person name="Gilroy R."/>
        </authorList>
    </citation>
    <scope>NUCLEOTIDE SEQUENCE</scope>
    <source>
        <strain evidence="8">9366</strain>
    </source>
</reference>
<dbReference type="InterPro" id="IPR029063">
    <property type="entry name" value="SAM-dependent_MTases_sf"/>
</dbReference>
<comment type="similarity">
    <text evidence="6">Belongs to the class I-like SAM-binding methyltransferase superfamily. RsmB/NOP family.</text>
</comment>
<dbReference type="InterPro" id="IPR001678">
    <property type="entry name" value="MeTrfase_RsmB-F_NOP2_dom"/>
</dbReference>
<evidence type="ECO:0000256" key="1">
    <source>
        <dbReference type="ARBA" id="ARBA00022490"/>
    </source>
</evidence>
<dbReference type="GO" id="GO:0003723">
    <property type="term" value="F:RNA binding"/>
    <property type="evidence" value="ECO:0007669"/>
    <property type="project" value="UniProtKB-UniRule"/>
</dbReference>
<dbReference type="GO" id="GO:0008173">
    <property type="term" value="F:RNA methyltransferase activity"/>
    <property type="evidence" value="ECO:0007669"/>
    <property type="project" value="InterPro"/>
</dbReference>
<evidence type="ECO:0000259" key="7">
    <source>
        <dbReference type="PROSITE" id="PS51686"/>
    </source>
</evidence>